<keyword evidence="5" id="KW-0378">Hydrolase</keyword>
<keyword evidence="5" id="KW-0067">ATP-binding</keyword>
<dbReference type="SUPFAM" id="SSF52540">
    <property type="entry name" value="P-loop containing nucleoside triphosphate hydrolases"/>
    <property type="match status" value="1"/>
</dbReference>
<reference evidence="5" key="1">
    <citation type="submission" date="2025-08" db="UniProtKB">
        <authorList>
            <consortium name="RefSeq"/>
        </authorList>
    </citation>
    <scope>IDENTIFICATION</scope>
</reference>
<organism evidence="4 5">
    <name type="scientific">Cephus cinctus</name>
    <name type="common">Wheat stem sawfly</name>
    <dbReference type="NCBI Taxonomy" id="211228"/>
    <lineage>
        <taxon>Eukaryota</taxon>
        <taxon>Metazoa</taxon>
        <taxon>Ecdysozoa</taxon>
        <taxon>Arthropoda</taxon>
        <taxon>Hexapoda</taxon>
        <taxon>Insecta</taxon>
        <taxon>Pterygota</taxon>
        <taxon>Neoptera</taxon>
        <taxon>Endopterygota</taxon>
        <taxon>Hymenoptera</taxon>
        <taxon>Cephoidea</taxon>
        <taxon>Cephidae</taxon>
        <taxon>Cephus</taxon>
    </lineage>
</organism>
<feature type="domain" description="DNA2/NAM7 helicase-like C-terminal" evidence="3">
    <location>
        <begin position="647"/>
        <end position="844"/>
    </location>
</feature>
<keyword evidence="5" id="KW-0347">Helicase</keyword>
<dbReference type="InterPro" id="IPR041679">
    <property type="entry name" value="DNA2/NAM7-like_C"/>
</dbReference>
<feature type="domain" description="DNA2/NAM7 helicase helicase" evidence="2">
    <location>
        <begin position="448"/>
        <end position="558"/>
    </location>
</feature>
<dbReference type="GO" id="GO:0035194">
    <property type="term" value="P:regulatory ncRNA-mediated post-transcriptional gene silencing"/>
    <property type="evidence" value="ECO:0007669"/>
    <property type="project" value="TreeGrafter"/>
</dbReference>
<keyword evidence="4" id="KW-1185">Reference proteome</keyword>
<protein>
    <submittedName>
        <fullName evidence="5">Probable helicase with zinc finger domain isoform X1</fullName>
    </submittedName>
</protein>
<evidence type="ECO:0000313" key="5">
    <source>
        <dbReference type="RefSeq" id="XP_015589990.1"/>
    </source>
</evidence>
<dbReference type="KEGG" id="ccin:107265242"/>
<dbReference type="AlphaFoldDB" id="A0AAJ7BNX2"/>
<evidence type="ECO:0000259" key="2">
    <source>
        <dbReference type="Pfam" id="PF13086"/>
    </source>
</evidence>
<dbReference type="GO" id="GO:0004386">
    <property type="term" value="F:helicase activity"/>
    <property type="evidence" value="ECO:0007669"/>
    <property type="project" value="UniProtKB-KW"/>
</dbReference>
<evidence type="ECO:0000256" key="1">
    <source>
        <dbReference type="SAM" id="MobiDB-lite"/>
    </source>
</evidence>
<dbReference type="PANTHER" id="PTHR10887">
    <property type="entry name" value="DNA2/NAM7 HELICASE FAMILY"/>
    <property type="match status" value="1"/>
</dbReference>
<dbReference type="GO" id="GO:0043186">
    <property type="term" value="C:P granule"/>
    <property type="evidence" value="ECO:0007669"/>
    <property type="project" value="TreeGrafter"/>
</dbReference>
<dbReference type="Gene3D" id="3.40.50.300">
    <property type="entry name" value="P-loop containing nucleotide triphosphate hydrolases"/>
    <property type="match status" value="2"/>
</dbReference>
<dbReference type="Proteomes" id="UP000694920">
    <property type="component" value="Unplaced"/>
</dbReference>
<dbReference type="InterPro" id="IPR027417">
    <property type="entry name" value="P-loop_NTPase"/>
</dbReference>
<feature type="domain" description="DNA2/NAM7 helicase helicase" evidence="2">
    <location>
        <begin position="572"/>
        <end position="637"/>
    </location>
</feature>
<accession>A0AAJ7BNX2</accession>
<sequence length="959" mass="108677">MTESMTRNNTSVNVESNARVGIFFPNFAKTVWEKWVRAKDPSTVVGETLTNVIIRPDTKLNLRICAQQAEHVWTFEILTVGKPLQNVALTLDGHRENFELKSVSTNKEHIGFCNRQEWYDPPTSVVTQAIKSAKYATSLSNATHYIVKVGFAAQHYGTFRQGILFGFENSHVVRKNICVDCIPTHDIARLNAASEYVLGQNPTRWTSDNHVIHPFESPFVPAKDPREEYLANIYPYPNKSNFFLTHATLTENGLTPNNYRGRLHELVSVEELARHEQVTRYNEVAQLRLSSYYIMSPDTVSASTAKYASPGELFAQLPLGRDLSEDTKSGRLLLRGCNSVLIKPLKKVRTQQHDIELPEVAFEAHVEDKCNRTIYVRLSKQCVEYLHLEVDTNFNAQVQFVLNRLPFCEWHRAIDCLPDTGLVFPDISLNVQVPWSPSQYWNTDLDQKLNPKQREAIMIMVAPPEIIIPPVLLLGPFGTGKTFTIAQGLRVVLQENRNSKILLCTQSNSAADLYVKDFFDSWYKSTMNPRLKPLRIYFKGRARNTVHPIVRDYCLTDQNARFRDPNKADILEHGLIITTLATSSCLTSLTVEFTHIVIDEAAQALECEALTALALATKKTRLVLAGDQMQLTPEVYSDLANERGLGLSLLERIHNTYPPAHPCKILLCQNYRAHSSIVRLTSDLFYSGAIEASSNLEAHPVLNPQTFYAVHGQEIQDLQSTGFYNDAETFEVGDRVAELKKFWPVEQWGPYGEGSIGVLAHYAEQVLRIRNELRKRKLSDVSVERVLNVQGKQFTAVFISTVRTRNCCRFSADRNISDYGFLTNPRLLNTAITRAKCLVAVVGDPVALLTTGSCQLLWKKFFETATMHGVDYRTLKQYLNTIPEQPPVIPLNPLAEEFIPRNPQPPFRIEYISMPVLYPVIYCDPNDSNIVQGLYGPELGQNQEEKPKKTTRPNKFAQR</sequence>
<keyword evidence="5" id="KW-0547">Nucleotide-binding</keyword>
<dbReference type="CTD" id="9931"/>
<proteinExistence type="predicted"/>
<dbReference type="RefSeq" id="XP_015589990.1">
    <property type="nucleotide sequence ID" value="XM_015734504.2"/>
</dbReference>
<dbReference type="InterPro" id="IPR047187">
    <property type="entry name" value="SF1_C_Upf1"/>
</dbReference>
<gene>
    <name evidence="5" type="primary">LOC107265242</name>
</gene>
<dbReference type="CDD" id="cd18808">
    <property type="entry name" value="SF1_C_Upf1"/>
    <property type="match status" value="1"/>
</dbReference>
<dbReference type="FunFam" id="3.40.50.300:FF:000419">
    <property type="entry name" value="Probable helicase with zinc finger domain"/>
    <property type="match status" value="1"/>
</dbReference>
<dbReference type="Pfam" id="PF13087">
    <property type="entry name" value="AAA_12"/>
    <property type="match status" value="1"/>
</dbReference>
<dbReference type="GeneID" id="107265242"/>
<name>A0AAJ7BNX2_CEPCN</name>
<feature type="region of interest" description="Disordered" evidence="1">
    <location>
        <begin position="935"/>
        <end position="959"/>
    </location>
</feature>
<dbReference type="Pfam" id="PF13086">
    <property type="entry name" value="AAA_11"/>
    <property type="match status" value="2"/>
</dbReference>
<dbReference type="InterPro" id="IPR041677">
    <property type="entry name" value="DNA2/NAM7_AAA_11"/>
</dbReference>
<dbReference type="InterPro" id="IPR045055">
    <property type="entry name" value="DNA2/NAM7-like"/>
</dbReference>
<evidence type="ECO:0000313" key="4">
    <source>
        <dbReference type="Proteomes" id="UP000694920"/>
    </source>
</evidence>
<evidence type="ECO:0000259" key="3">
    <source>
        <dbReference type="Pfam" id="PF13087"/>
    </source>
</evidence>
<dbReference type="PANTHER" id="PTHR10887:SF365">
    <property type="entry name" value="HELICASE WITH ZINC FINGER DOMAIN-RELATED"/>
    <property type="match status" value="1"/>
</dbReference>
<dbReference type="GO" id="GO:0005829">
    <property type="term" value="C:cytosol"/>
    <property type="evidence" value="ECO:0007669"/>
    <property type="project" value="TreeGrafter"/>
</dbReference>